<accession>A0A511T8W9</accession>
<dbReference type="STRING" id="1334629.MFUL124B02_19705"/>
<protein>
    <submittedName>
        <fullName evidence="1">Uncharacterized protein</fullName>
    </submittedName>
</protein>
<sequence>MRRYGLRAREELSISCNGVSRPVSSLQAGAFLLPVTPREDDMKATAKYLVLLSMLMVGCGSDSKGDDGKADGGDTSFPETVECGDTSCKRATEYCGTIVTATTSHVCLKKDAGCNSCECVDLETDLITQTGRRDCADRPEVNVYFTCAYYDDVDFIKTSCTVRGR</sequence>
<comment type="caution">
    <text evidence="1">The sequence shown here is derived from an EMBL/GenBank/DDBJ whole genome shotgun (WGS) entry which is preliminary data.</text>
</comment>
<dbReference type="Proteomes" id="UP000321514">
    <property type="component" value="Unassembled WGS sequence"/>
</dbReference>
<name>A0A511T8W9_MYXFU</name>
<organism evidence="1 2">
    <name type="scientific">Myxococcus fulvus</name>
    <dbReference type="NCBI Taxonomy" id="33"/>
    <lineage>
        <taxon>Bacteria</taxon>
        <taxon>Pseudomonadati</taxon>
        <taxon>Myxococcota</taxon>
        <taxon>Myxococcia</taxon>
        <taxon>Myxococcales</taxon>
        <taxon>Cystobacterineae</taxon>
        <taxon>Myxococcaceae</taxon>
        <taxon>Myxococcus</taxon>
    </lineage>
</organism>
<evidence type="ECO:0000313" key="1">
    <source>
        <dbReference type="EMBL" id="GEN10033.1"/>
    </source>
</evidence>
<gene>
    <name evidence="1" type="ORF">MFU01_50700</name>
</gene>
<reference evidence="1 2" key="1">
    <citation type="submission" date="2019-07" db="EMBL/GenBank/DDBJ databases">
        <title>Whole genome shotgun sequence of Myxococcus fulvus NBRC 100333.</title>
        <authorList>
            <person name="Hosoyama A."/>
            <person name="Uohara A."/>
            <person name="Ohji S."/>
            <person name="Ichikawa N."/>
        </authorList>
    </citation>
    <scope>NUCLEOTIDE SEQUENCE [LARGE SCALE GENOMIC DNA]</scope>
    <source>
        <strain evidence="1 2">NBRC 100333</strain>
    </source>
</reference>
<proteinExistence type="predicted"/>
<evidence type="ECO:0000313" key="2">
    <source>
        <dbReference type="Proteomes" id="UP000321514"/>
    </source>
</evidence>
<dbReference type="EMBL" id="BJXR01000036">
    <property type="protein sequence ID" value="GEN10033.1"/>
    <property type="molecule type" value="Genomic_DNA"/>
</dbReference>
<dbReference type="AlphaFoldDB" id="A0A511T8W9"/>
<dbReference type="OrthoDB" id="5510799at2"/>